<evidence type="ECO:0000259" key="6">
    <source>
        <dbReference type="Pfam" id="PF12698"/>
    </source>
</evidence>
<keyword evidence="8" id="KW-1185">Reference proteome</keyword>
<reference evidence="8" key="1">
    <citation type="journal article" date="2019" name="Int. J. Syst. Evol. Microbiol.">
        <title>The Global Catalogue of Microorganisms (GCM) 10K type strain sequencing project: providing services to taxonomists for standard genome sequencing and annotation.</title>
        <authorList>
            <consortium name="The Broad Institute Genomics Platform"/>
            <consortium name="The Broad Institute Genome Sequencing Center for Infectious Disease"/>
            <person name="Wu L."/>
            <person name="Ma J."/>
        </authorList>
    </citation>
    <scope>NUCLEOTIDE SEQUENCE [LARGE SCALE GENOMIC DNA]</scope>
    <source>
        <strain evidence="8">CGMCC 4.7426</strain>
    </source>
</reference>
<sequence>MNNIIAVRFMHWKKQWISIIFWLLFPLLATLGVVIAANTIQEDAKVPVGIILEEKTDASKELVKEIKSTPFLRVKELDKEKALASLTRHELDSVFIVQEGFEKDILQNDRNQLITGYKTRLSFAYSPVKEIILSYIQQETGRSKAALFIQDFEEQYDTDTSWTFNEIIHRSKEIQKEENLLTTEFSFLGSSSKEAEEISVINVWGIWAVFCILSSLLLFDWVIKERNRKAAIRFYFTRWSMKSYLIRNFIIYTVLLFMVDLLSVSIIYLYLGEWISIMNLLLFRVLINLGAFLLAQLFKKLFLYYTVSFALTLLFTISSGAILPAEMIPDNTWLNSINPVTPLLEGQFITVWTVTIVSLAIFWTIRKDEFHA</sequence>
<dbReference type="Gene3D" id="3.40.1710.10">
    <property type="entry name" value="abc type-2 transporter like domain"/>
    <property type="match status" value="1"/>
</dbReference>
<evidence type="ECO:0000256" key="5">
    <source>
        <dbReference type="SAM" id="Phobius"/>
    </source>
</evidence>
<feature type="transmembrane region" description="Helical" evidence="5">
    <location>
        <begin position="277"/>
        <end position="295"/>
    </location>
</feature>
<dbReference type="EMBL" id="JBHSFU010000001">
    <property type="protein sequence ID" value="MFC4556634.1"/>
    <property type="molecule type" value="Genomic_DNA"/>
</dbReference>
<accession>A0ABV9DCX0</accession>
<protein>
    <submittedName>
        <fullName evidence="7">ABC transporter permease</fullName>
    </submittedName>
</protein>
<evidence type="ECO:0000313" key="8">
    <source>
        <dbReference type="Proteomes" id="UP001595989"/>
    </source>
</evidence>
<name>A0ABV9DCX0_9BACI</name>
<feature type="domain" description="ABC-2 type transporter transmembrane" evidence="6">
    <location>
        <begin position="17"/>
        <end position="346"/>
    </location>
</feature>
<evidence type="ECO:0000256" key="3">
    <source>
        <dbReference type="ARBA" id="ARBA00022989"/>
    </source>
</evidence>
<keyword evidence="4 5" id="KW-0472">Membrane</keyword>
<dbReference type="Pfam" id="PF12698">
    <property type="entry name" value="ABC2_membrane_3"/>
    <property type="match status" value="1"/>
</dbReference>
<evidence type="ECO:0000256" key="1">
    <source>
        <dbReference type="ARBA" id="ARBA00004141"/>
    </source>
</evidence>
<feature type="transmembrane region" description="Helical" evidence="5">
    <location>
        <begin position="302"/>
        <end position="323"/>
    </location>
</feature>
<feature type="transmembrane region" description="Helical" evidence="5">
    <location>
        <begin position="204"/>
        <end position="223"/>
    </location>
</feature>
<dbReference type="RefSeq" id="WP_390292562.1">
    <property type="nucleotide sequence ID" value="NZ_JBHSFU010000001.1"/>
</dbReference>
<keyword evidence="2 5" id="KW-0812">Transmembrane</keyword>
<comment type="subcellular location">
    <subcellularLocation>
        <location evidence="1">Membrane</location>
        <topology evidence="1">Multi-pass membrane protein</topology>
    </subcellularLocation>
</comment>
<organism evidence="7 8">
    <name type="scientific">Virgibacillus kekensis</name>
    <dbReference type="NCBI Taxonomy" id="202261"/>
    <lineage>
        <taxon>Bacteria</taxon>
        <taxon>Bacillati</taxon>
        <taxon>Bacillota</taxon>
        <taxon>Bacilli</taxon>
        <taxon>Bacillales</taxon>
        <taxon>Bacillaceae</taxon>
        <taxon>Virgibacillus</taxon>
    </lineage>
</organism>
<comment type="caution">
    <text evidence="7">The sequence shown here is derived from an EMBL/GenBank/DDBJ whole genome shotgun (WGS) entry which is preliminary data.</text>
</comment>
<proteinExistence type="predicted"/>
<keyword evidence="3 5" id="KW-1133">Transmembrane helix</keyword>
<evidence type="ECO:0000313" key="7">
    <source>
        <dbReference type="EMBL" id="MFC4556634.1"/>
    </source>
</evidence>
<evidence type="ECO:0000256" key="4">
    <source>
        <dbReference type="ARBA" id="ARBA00023136"/>
    </source>
</evidence>
<evidence type="ECO:0000256" key="2">
    <source>
        <dbReference type="ARBA" id="ARBA00022692"/>
    </source>
</evidence>
<gene>
    <name evidence="7" type="ORF">ACFO3D_00250</name>
</gene>
<dbReference type="Proteomes" id="UP001595989">
    <property type="component" value="Unassembled WGS sequence"/>
</dbReference>
<feature type="transmembrane region" description="Helical" evidence="5">
    <location>
        <begin position="244"/>
        <end position="271"/>
    </location>
</feature>
<dbReference type="InterPro" id="IPR013525">
    <property type="entry name" value="ABC2_TM"/>
</dbReference>
<feature type="transmembrane region" description="Helical" evidence="5">
    <location>
        <begin position="343"/>
        <end position="365"/>
    </location>
</feature>